<dbReference type="STRING" id="471856.Jden_1431"/>
<dbReference type="InterPro" id="IPR041098">
    <property type="entry name" value="Rv2175c_C"/>
</dbReference>
<dbReference type="EMBL" id="CP001706">
    <property type="protein sequence ID" value="ACV09083.1"/>
    <property type="molecule type" value="Genomic_DNA"/>
</dbReference>
<dbReference type="HOGENOM" id="CLU_134416_1_0_11"/>
<evidence type="ECO:0000259" key="1">
    <source>
        <dbReference type="Pfam" id="PF18367"/>
    </source>
</evidence>
<organism evidence="2 3">
    <name type="scientific">Jonesia denitrificans (strain ATCC 14870 / DSM 20603 / BCRC 15368 / CIP 55.134 / JCM 11481 / NBRC 15587 / NCTC 10816 / Prevot 55134)</name>
    <name type="common">Listeria denitrificans</name>
    <dbReference type="NCBI Taxonomy" id="471856"/>
    <lineage>
        <taxon>Bacteria</taxon>
        <taxon>Bacillati</taxon>
        <taxon>Actinomycetota</taxon>
        <taxon>Actinomycetes</taxon>
        <taxon>Micrococcales</taxon>
        <taxon>Jonesiaceae</taxon>
        <taxon>Jonesia</taxon>
    </lineage>
</organism>
<protein>
    <recommendedName>
        <fullName evidence="1">Rv2175c C-terminal domain-containing protein</fullName>
    </recommendedName>
</protein>
<sequence length="139" mass="15203">MTIELDEQTYATLAGPILDQEEFAAALGTTVKGVRSALSDQRIVGVKVGTPKVLHIPEAFLIEAHRANPADVKPEVDAGKRVILPSIQGTIIMLRDMGLNDHEIVIWLFTEHEELGDTPVAMLRRGNRSAVRRAAQSLL</sequence>
<evidence type="ECO:0000313" key="3">
    <source>
        <dbReference type="Proteomes" id="UP000000628"/>
    </source>
</evidence>
<evidence type="ECO:0000313" key="2">
    <source>
        <dbReference type="EMBL" id="ACV09083.1"/>
    </source>
</evidence>
<dbReference type="RefSeq" id="WP_015771711.1">
    <property type="nucleotide sequence ID" value="NC_013174.1"/>
</dbReference>
<name>C7R4M6_JONDD</name>
<dbReference type="Proteomes" id="UP000000628">
    <property type="component" value="Chromosome"/>
</dbReference>
<feature type="domain" description="Rv2175c C-terminal" evidence="1">
    <location>
        <begin position="86"/>
        <end position="138"/>
    </location>
</feature>
<keyword evidence="3" id="KW-1185">Reference proteome</keyword>
<dbReference type="KEGG" id="jde:Jden_1431"/>
<proteinExistence type="predicted"/>
<gene>
    <name evidence="2" type="ordered locus">Jden_1431</name>
</gene>
<accession>C7R4M6</accession>
<dbReference type="Pfam" id="PF18367">
    <property type="entry name" value="Rv2175c_C"/>
    <property type="match status" value="1"/>
</dbReference>
<reference evidence="2 3" key="1">
    <citation type="journal article" date="2009" name="Stand. Genomic Sci.">
        <title>Complete genome sequence of Jonesia denitrificans type strain (Prevot 55134).</title>
        <authorList>
            <person name="Pukall R."/>
            <person name="Gehrich-Schroter G."/>
            <person name="Lapidus A."/>
            <person name="Nolan M."/>
            <person name="Glavina Del Rio T."/>
            <person name="Lucas S."/>
            <person name="Chen F."/>
            <person name="Tice H."/>
            <person name="Pitluck S."/>
            <person name="Cheng J.F."/>
            <person name="Copeland A."/>
            <person name="Saunders E."/>
            <person name="Brettin T."/>
            <person name="Detter J.C."/>
            <person name="Bruce D."/>
            <person name="Goodwin L."/>
            <person name="Pati A."/>
            <person name="Ivanova N."/>
            <person name="Mavromatis K."/>
            <person name="Ovchinnikova G."/>
            <person name="Chen A."/>
            <person name="Palaniappan K."/>
            <person name="Land M."/>
            <person name="Hauser L."/>
            <person name="Chang Y.J."/>
            <person name="Jeffries C.D."/>
            <person name="Chain P."/>
            <person name="Goker M."/>
            <person name="Bristow J."/>
            <person name="Eisen J.A."/>
            <person name="Markowitz V."/>
            <person name="Hugenholtz P."/>
            <person name="Kyrpides N.C."/>
            <person name="Klenk H.P."/>
            <person name="Han C."/>
        </authorList>
    </citation>
    <scope>NUCLEOTIDE SEQUENCE [LARGE SCALE GENOMIC DNA]</scope>
    <source>
        <strain evidence="3">ATCC 14870 / DSM 20603 / BCRC 15368 / CIP 55.134 / JCM 11481 / NBRC 15587 / NCTC 10816 / Prevot 55134</strain>
    </source>
</reference>
<dbReference type="AlphaFoldDB" id="C7R4M6"/>
<dbReference type="OrthoDB" id="3784042at2"/>